<accession>A0A5N6RIB8</accession>
<organism evidence="1 2">
    <name type="scientific">Carpinus fangiana</name>
    <dbReference type="NCBI Taxonomy" id="176857"/>
    <lineage>
        <taxon>Eukaryota</taxon>
        <taxon>Viridiplantae</taxon>
        <taxon>Streptophyta</taxon>
        <taxon>Embryophyta</taxon>
        <taxon>Tracheophyta</taxon>
        <taxon>Spermatophyta</taxon>
        <taxon>Magnoliopsida</taxon>
        <taxon>eudicotyledons</taxon>
        <taxon>Gunneridae</taxon>
        <taxon>Pentapetalae</taxon>
        <taxon>rosids</taxon>
        <taxon>fabids</taxon>
        <taxon>Fagales</taxon>
        <taxon>Betulaceae</taxon>
        <taxon>Carpinus</taxon>
    </lineage>
</organism>
<evidence type="ECO:0000313" key="2">
    <source>
        <dbReference type="Proteomes" id="UP000327013"/>
    </source>
</evidence>
<protein>
    <submittedName>
        <fullName evidence="1">Uncharacterized protein</fullName>
    </submittedName>
</protein>
<dbReference type="Proteomes" id="UP000327013">
    <property type="component" value="Chromosome 7"/>
</dbReference>
<reference evidence="1 2" key="1">
    <citation type="submission" date="2019-06" db="EMBL/GenBank/DDBJ databases">
        <title>A chromosomal-level reference genome of Carpinus fangiana (Coryloideae, Betulaceae).</title>
        <authorList>
            <person name="Yang X."/>
            <person name="Wang Z."/>
            <person name="Zhang L."/>
            <person name="Hao G."/>
            <person name="Liu J."/>
            <person name="Yang Y."/>
        </authorList>
    </citation>
    <scope>NUCLEOTIDE SEQUENCE [LARGE SCALE GENOMIC DNA]</scope>
    <source>
        <strain evidence="1">Cfa_2016G</strain>
        <tissue evidence="1">Leaf</tissue>
    </source>
</reference>
<sequence length="53" mass="5962">METDAKGKICYLGNHILELYAGKKPESSSKFQCLELPLISLIDKDIFKSRECG</sequence>
<proteinExistence type="predicted"/>
<dbReference type="AlphaFoldDB" id="A0A5N6RIB8"/>
<name>A0A5N6RIB8_9ROSI</name>
<dbReference type="EMBL" id="CM017327">
    <property type="protein sequence ID" value="KAE8098783.1"/>
    <property type="molecule type" value="Genomic_DNA"/>
</dbReference>
<evidence type="ECO:0000313" key="1">
    <source>
        <dbReference type="EMBL" id="KAE8098783.1"/>
    </source>
</evidence>
<gene>
    <name evidence="1" type="ORF">FH972_016820</name>
</gene>
<keyword evidence="2" id="KW-1185">Reference proteome</keyword>